<feature type="transmembrane region" description="Helical" evidence="7">
    <location>
        <begin position="312"/>
        <end position="336"/>
    </location>
</feature>
<keyword evidence="3 7" id="KW-0812">Transmembrane</keyword>
<evidence type="ECO:0000256" key="6">
    <source>
        <dbReference type="SAM" id="MobiDB-lite"/>
    </source>
</evidence>
<dbReference type="Gene3D" id="1.20.1740.10">
    <property type="entry name" value="Amino acid/polyamine transporter I"/>
    <property type="match status" value="1"/>
</dbReference>
<keyword evidence="5 7" id="KW-0472">Membrane</keyword>
<evidence type="ECO:0000256" key="5">
    <source>
        <dbReference type="ARBA" id="ARBA00023136"/>
    </source>
</evidence>
<feature type="transmembrane region" description="Helical" evidence="7">
    <location>
        <begin position="222"/>
        <end position="248"/>
    </location>
</feature>
<sequence>MAVSLNQDQLKRTIGLPGALGVTINQVIGGGIVSLTGVAIGITGGGTPWAYIIAVITIILVSIPYASMASALPTVGGTYTWPARVVHPRLGFLNMWLALMQQCALSLYGLSAGIYLNSLADFFDPVVVAVVIVSVFYVANLMGAAFSSRVGVWLMVLMLLGFSVFIIAGFGHIEWNAYPEPLPHGFTQLLSAAALLTFATMGSFGVAELGREMKNPARDIPLAMIGGTLIVGLLYVLISIPAVGVLPIAEVSGQPLSVVAAEIMPHGWWVFFILGGAMVAIVSTLNAQLLWGSKGLVAATDDGWLPAAFGRVNARFGTPHWILTALFVLGIAPALAGLDISVIGTAASALVQVMLIAILLVSLRMRYVMPEVQARAPFTIPAWLHWTLAVIGTAVNLYQIALLTADFTPVVWIALAVWLAVGVLITVLRYPAVARILAARAAAAGAESAGRTADQTAEAGAAPPSPRHTSPHQAPPR</sequence>
<organism evidence="8 9">
    <name type="scientific">Brevibacterium salitolerans</name>
    <dbReference type="NCBI Taxonomy" id="1403566"/>
    <lineage>
        <taxon>Bacteria</taxon>
        <taxon>Bacillati</taxon>
        <taxon>Actinomycetota</taxon>
        <taxon>Actinomycetes</taxon>
        <taxon>Micrococcales</taxon>
        <taxon>Brevibacteriaceae</taxon>
        <taxon>Brevibacterium</taxon>
    </lineage>
</organism>
<keyword evidence="2" id="KW-1003">Cell membrane</keyword>
<feature type="transmembrane region" description="Helical" evidence="7">
    <location>
        <begin position="151"/>
        <end position="173"/>
    </location>
</feature>
<dbReference type="InterPro" id="IPR050367">
    <property type="entry name" value="APC_superfamily"/>
</dbReference>
<feature type="transmembrane region" description="Helical" evidence="7">
    <location>
        <begin position="20"/>
        <end position="43"/>
    </location>
</feature>
<feature type="transmembrane region" description="Helical" evidence="7">
    <location>
        <begin position="93"/>
        <end position="116"/>
    </location>
</feature>
<keyword evidence="4 7" id="KW-1133">Transmembrane helix</keyword>
<comment type="caution">
    <text evidence="8">The sequence shown here is derived from an EMBL/GenBank/DDBJ whole genome shotgun (WGS) entry which is preliminary data.</text>
</comment>
<feature type="transmembrane region" description="Helical" evidence="7">
    <location>
        <begin position="383"/>
        <end position="404"/>
    </location>
</feature>
<evidence type="ECO:0000256" key="2">
    <source>
        <dbReference type="ARBA" id="ARBA00022475"/>
    </source>
</evidence>
<reference evidence="9" key="1">
    <citation type="journal article" date="2019" name="Int. J. Syst. Evol. Microbiol.">
        <title>The Global Catalogue of Microorganisms (GCM) 10K type strain sequencing project: providing services to taxonomists for standard genome sequencing and annotation.</title>
        <authorList>
            <consortium name="The Broad Institute Genomics Platform"/>
            <consortium name="The Broad Institute Genome Sequencing Center for Infectious Disease"/>
            <person name="Wu L."/>
            <person name="Ma J."/>
        </authorList>
    </citation>
    <scope>NUCLEOTIDE SEQUENCE [LARGE SCALE GENOMIC DNA]</scope>
    <source>
        <strain evidence="9">JCM 15900</strain>
    </source>
</reference>
<evidence type="ECO:0000256" key="7">
    <source>
        <dbReference type="SAM" id="Phobius"/>
    </source>
</evidence>
<dbReference type="PANTHER" id="PTHR42770:SF7">
    <property type="entry name" value="MEMBRANE PROTEIN"/>
    <property type="match status" value="1"/>
</dbReference>
<evidence type="ECO:0000256" key="4">
    <source>
        <dbReference type="ARBA" id="ARBA00022989"/>
    </source>
</evidence>
<feature type="region of interest" description="Disordered" evidence="6">
    <location>
        <begin position="448"/>
        <end position="477"/>
    </location>
</feature>
<gene>
    <name evidence="8" type="ORF">GCM10009823_18550</name>
</gene>
<dbReference type="InterPro" id="IPR002293">
    <property type="entry name" value="AA/rel_permease1"/>
</dbReference>
<dbReference type="RefSeq" id="WP_344336973.1">
    <property type="nucleotide sequence ID" value="NZ_BAAAPZ010000007.1"/>
</dbReference>
<evidence type="ECO:0000256" key="1">
    <source>
        <dbReference type="ARBA" id="ARBA00004651"/>
    </source>
</evidence>
<feature type="transmembrane region" description="Helical" evidence="7">
    <location>
        <begin position="49"/>
        <end position="72"/>
    </location>
</feature>
<proteinExistence type="predicted"/>
<evidence type="ECO:0000256" key="3">
    <source>
        <dbReference type="ARBA" id="ARBA00022692"/>
    </source>
</evidence>
<dbReference type="PIRSF" id="PIRSF006060">
    <property type="entry name" value="AA_transporter"/>
    <property type="match status" value="1"/>
</dbReference>
<evidence type="ECO:0000313" key="8">
    <source>
        <dbReference type="EMBL" id="GAA2097718.1"/>
    </source>
</evidence>
<feature type="transmembrane region" description="Helical" evidence="7">
    <location>
        <begin position="268"/>
        <end position="291"/>
    </location>
</feature>
<feature type="transmembrane region" description="Helical" evidence="7">
    <location>
        <begin position="342"/>
        <end position="363"/>
    </location>
</feature>
<dbReference type="PANTHER" id="PTHR42770">
    <property type="entry name" value="AMINO ACID TRANSPORTER-RELATED"/>
    <property type="match status" value="1"/>
</dbReference>
<evidence type="ECO:0008006" key="10">
    <source>
        <dbReference type="Google" id="ProtNLM"/>
    </source>
</evidence>
<comment type="subcellular location">
    <subcellularLocation>
        <location evidence="1">Cell membrane</location>
        <topology evidence="1">Multi-pass membrane protein</topology>
    </subcellularLocation>
</comment>
<keyword evidence="9" id="KW-1185">Reference proteome</keyword>
<accession>A0ABP5IBS2</accession>
<feature type="transmembrane region" description="Helical" evidence="7">
    <location>
        <begin position="122"/>
        <end position="139"/>
    </location>
</feature>
<feature type="transmembrane region" description="Helical" evidence="7">
    <location>
        <begin position="410"/>
        <end position="430"/>
    </location>
</feature>
<evidence type="ECO:0000313" key="9">
    <source>
        <dbReference type="Proteomes" id="UP001500984"/>
    </source>
</evidence>
<feature type="transmembrane region" description="Helical" evidence="7">
    <location>
        <begin position="185"/>
        <end position="210"/>
    </location>
</feature>
<feature type="compositionally biased region" description="Polar residues" evidence="6">
    <location>
        <begin position="467"/>
        <end position="477"/>
    </location>
</feature>
<dbReference type="Pfam" id="PF13520">
    <property type="entry name" value="AA_permease_2"/>
    <property type="match status" value="1"/>
</dbReference>
<name>A0ABP5IBS2_9MICO</name>
<protein>
    <recommendedName>
        <fullName evidence="10">Amino acid permease</fullName>
    </recommendedName>
</protein>
<dbReference type="Proteomes" id="UP001500984">
    <property type="component" value="Unassembled WGS sequence"/>
</dbReference>
<dbReference type="EMBL" id="BAAAPZ010000007">
    <property type="protein sequence ID" value="GAA2097718.1"/>
    <property type="molecule type" value="Genomic_DNA"/>
</dbReference>